<dbReference type="SUPFAM" id="SSF48695">
    <property type="entry name" value="Multiheme cytochromes"/>
    <property type="match status" value="3"/>
</dbReference>
<evidence type="ECO:0000313" key="4">
    <source>
        <dbReference type="Proteomes" id="UP000811899"/>
    </source>
</evidence>
<protein>
    <submittedName>
        <fullName evidence="3">Cytochrome C</fullName>
    </submittedName>
</protein>
<gene>
    <name evidence="3" type="ORF">KI809_01570</name>
</gene>
<dbReference type="PANTHER" id="PTHR39425:SF1">
    <property type="entry name" value="CYTOCHROME C7-LIKE DOMAIN-CONTAINING PROTEIN"/>
    <property type="match status" value="1"/>
</dbReference>
<keyword evidence="1" id="KW-0732">Signal</keyword>
<organism evidence="3 4">
    <name type="scientific">Geoanaerobacter pelophilus</name>
    <dbReference type="NCBI Taxonomy" id="60036"/>
    <lineage>
        <taxon>Bacteria</taxon>
        <taxon>Pseudomonadati</taxon>
        <taxon>Thermodesulfobacteriota</taxon>
        <taxon>Desulfuromonadia</taxon>
        <taxon>Geobacterales</taxon>
        <taxon>Geobacteraceae</taxon>
        <taxon>Geoanaerobacter</taxon>
    </lineage>
</organism>
<feature type="domain" description="Cytochrome c7-like" evidence="2">
    <location>
        <begin position="261"/>
        <end position="324"/>
    </location>
</feature>
<evidence type="ECO:0000256" key="1">
    <source>
        <dbReference type="SAM" id="SignalP"/>
    </source>
</evidence>
<feature type="domain" description="Cytochrome c7-like" evidence="2">
    <location>
        <begin position="36"/>
        <end position="98"/>
    </location>
</feature>
<sequence>MKRFFVSALLLLAAPLLLFAKDYKKVTFHTDNAGKVIFDHDVHLKKLANDCTVCHSSLYQIGKKNPVVTMAEMEKGKSCGFCHNKVRAFSVSECVRCHIVDKVPIVIPDFGTLLFDHKFHLGLYTCADCHNKYFYAQSGKNPHVTMKQMEGGKSCGACHDGKTGFSVKGDCVRCHIVKDISFAAADPFSHSYHLKMFGCYDCHSKLFIAGPNAKRHTMKEMETGSSCGGCHDAKTAFSVKGDCNRCHKSVGDVSFKASKALFPHTFHLTIYRCADCHSGIYTAGPRRTPYTMADMEKKIGRSCGACHEGDMAFSAWGSCNRCHTETKELEWKIPGAGKAVFSHSYHMGKKFSCGDCHFGIFATGTMAKRFTMKQMEKGDSCGACHDGKGAFSVSANCGRCHPVKDIDFVLGGKFSHSVHYALYSCTACHNKLFKDGVGNKSRTMPDMEKGLSCGACHLSGKDAFTVSGNCGRCHNGAPELQMQSQGAGPTPFSHQIHTSVYKCDDCHNKVFTTGVAAKRYSMSQMEAGKSCGACHNDKDAFTAAANCTRCHPVKDIPYKNWGGLFKHSVHITLYRCNRCHDSIFVAGPGRRSYTMPDMESGKSCGACHDGKEAFSVKKDCDKCHPQTKAIKYDFPDKKTSSAYFSHKLHKTKGYKCTDCHYKIFKTGVNRRSYSMAEMQSAKSCGACHAYNITGSPNCAKCHKGDSEVM</sequence>
<feature type="domain" description="Cytochrome c7-like" evidence="2">
    <location>
        <begin position="413"/>
        <end position="475"/>
    </location>
</feature>
<dbReference type="Pfam" id="PF14522">
    <property type="entry name" value="Cytochrome_C7"/>
    <property type="match status" value="9"/>
</dbReference>
<feature type="domain" description="Cytochrome c7-like" evidence="2">
    <location>
        <begin position="492"/>
        <end position="551"/>
    </location>
</feature>
<dbReference type="EMBL" id="JAHCVJ010000001">
    <property type="protein sequence ID" value="MBT0662974.1"/>
    <property type="molecule type" value="Genomic_DNA"/>
</dbReference>
<dbReference type="NCBIfam" id="TIGR04257">
    <property type="entry name" value="nanowire_3heme"/>
    <property type="match status" value="9"/>
</dbReference>
<feature type="domain" description="Cytochrome c7-like" evidence="2">
    <location>
        <begin position="643"/>
        <end position="703"/>
    </location>
</feature>
<dbReference type="CDD" id="cd08168">
    <property type="entry name" value="Cytochrom_C3"/>
    <property type="match status" value="2"/>
</dbReference>
<dbReference type="AlphaFoldDB" id="A0AAW4KWA7"/>
<feature type="domain" description="Cytochrome c7-like" evidence="2">
    <location>
        <begin position="114"/>
        <end position="175"/>
    </location>
</feature>
<dbReference type="InterPro" id="IPR036280">
    <property type="entry name" value="Multihaem_cyt_sf"/>
</dbReference>
<feature type="domain" description="Cytochrome c7-like" evidence="2">
    <location>
        <begin position="188"/>
        <end position="248"/>
    </location>
</feature>
<comment type="caution">
    <text evidence="3">The sequence shown here is derived from an EMBL/GenBank/DDBJ whole genome shotgun (WGS) entry which is preliminary data.</text>
</comment>
<proteinExistence type="predicted"/>
<dbReference type="RefSeq" id="WP_214169757.1">
    <property type="nucleotide sequence ID" value="NZ_JAHCVJ010000001.1"/>
</dbReference>
<dbReference type="InterPro" id="IPR026352">
    <property type="entry name" value="Nanowire_3heme"/>
</dbReference>
<dbReference type="Proteomes" id="UP000811899">
    <property type="component" value="Unassembled WGS sequence"/>
</dbReference>
<evidence type="ECO:0000313" key="3">
    <source>
        <dbReference type="EMBL" id="MBT0662974.1"/>
    </source>
</evidence>
<accession>A0AAW4KWA7</accession>
<name>A0AAW4KWA7_9BACT</name>
<feature type="signal peptide" evidence="1">
    <location>
        <begin position="1"/>
        <end position="20"/>
    </location>
</feature>
<dbReference type="PANTHER" id="PTHR39425">
    <property type="entry name" value="LIPOPROTEIN CYTOCHROME C"/>
    <property type="match status" value="1"/>
</dbReference>
<reference evidence="3 4" key="1">
    <citation type="submission" date="2021-05" db="EMBL/GenBank/DDBJ databases">
        <title>The draft genome of Geobacter pelophilus DSM 12255.</title>
        <authorList>
            <person name="Xu Z."/>
            <person name="Masuda Y."/>
            <person name="Itoh H."/>
            <person name="Senoo K."/>
        </authorList>
    </citation>
    <scope>NUCLEOTIDE SEQUENCE [LARGE SCALE GENOMIC DNA]</scope>
    <source>
        <strain evidence="3 4">DSM 12255</strain>
    </source>
</reference>
<dbReference type="InterPro" id="IPR029467">
    <property type="entry name" value="Cyt_c7-like"/>
</dbReference>
<evidence type="ECO:0000259" key="2">
    <source>
        <dbReference type="Pfam" id="PF14522"/>
    </source>
</evidence>
<feature type="chain" id="PRO_5043621639" evidence="1">
    <location>
        <begin position="21"/>
        <end position="709"/>
    </location>
</feature>
<dbReference type="Gene3D" id="3.90.10.10">
    <property type="entry name" value="Cytochrome C3"/>
    <property type="match status" value="9"/>
</dbReference>
<feature type="domain" description="Cytochrome c7-like" evidence="2">
    <location>
        <begin position="565"/>
        <end position="624"/>
    </location>
</feature>
<keyword evidence="4" id="KW-1185">Reference proteome</keyword>
<feature type="domain" description="Cytochrome c7-like" evidence="2">
    <location>
        <begin position="340"/>
        <end position="401"/>
    </location>
</feature>